<accession>A0A2P2LS69</accession>
<name>A0A2P2LS69_RHIMU</name>
<organism evidence="1">
    <name type="scientific">Rhizophora mucronata</name>
    <name type="common">Asiatic mangrove</name>
    <dbReference type="NCBI Taxonomy" id="61149"/>
    <lineage>
        <taxon>Eukaryota</taxon>
        <taxon>Viridiplantae</taxon>
        <taxon>Streptophyta</taxon>
        <taxon>Embryophyta</taxon>
        <taxon>Tracheophyta</taxon>
        <taxon>Spermatophyta</taxon>
        <taxon>Magnoliopsida</taxon>
        <taxon>eudicotyledons</taxon>
        <taxon>Gunneridae</taxon>
        <taxon>Pentapetalae</taxon>
        <taxon>rosids</taxon>
        <taxon>fabids</taxon>
        <taxon>Malpighiales</taxon>
        <taxon>Rhizophoraceae</taxon>
        <taxon>Rhizophora</taxon>
    </lineage>
</organism>
<dbReference type="EMBL" id="GGEC01040299">
    <property type="protein sequence ID" value="MBX20783.1"/>
    <property type="molecule type" value="Transcribed_RNA"/>
</dbReference>
<proteinExistence type="predicted"/>
<evidence type="ECO:0000313" key="1">
    <source>
        <dbReference type="EMBL" id="MBX20773.1"/>
    </source>
</evidence>
<sequence>MQAHLSWQRSDDKDITQGLSLATKLGYVLWISSTSINTNNNRSHLELLRSINILQIPASQ</sequence>
<reference evidence="1" key="1">
    <citation type="submission" date="2018-02" db="EMBL/GenBank/DDBJ databases">
        <title>Rhizophora mucronata_Transcriptome.</title>
        <authorList>
            <person name="Meera S.P."/>
            <person name="Sreeshan A."/>
            <person name="Augustine A."/>
        </authorList>
    </citation>
    <scope>NUCLEOTIDE SEQUENCE</scope>
    <source>
        <tissue evidence="1">Leaf</tissue>
    </source>
</reference>
<dbReference type="EMBL" id="GGEC01040298">
    <property type="protein sequence ID" value="MBX20782.1"/>
    <property type="molecule type" value="Transcribed_RNA"/>
</dbReference>
<protein>
    <submittedName>
        <fullName evidence="1">Uncharacterized protein MANES_01G135100</fullName>
    </submittedName>
</protein>
<dbReference type="EMBL" id="GGEC01040289">
    <property type="protein sequence ID" value="MBX20773.1"/>
    <property type="molecule type" value="Transcribed_RNA"/>
</dbReference>
<dbReference type="AlphaFoldDB" id="A0A2P2LS69"/>